<dbReference type="Proteomes" id="UP001220209">
    <property type="component" value="Plasmid unnamed1"/>
</dbReference>
<dbReference type="EMBL" id="CP090643">
    <property type="protein sequence ID" value="WFN23564.1"/>
    <property type="molecule type" value="Genomic_DNA"/>
</dbReference>
<dbReference type="AlphaFoldDB" id="A0A250LLA1"/>
<reference evidence="2 3" key="3">
    <citation type="submission" date="2021-12" db="EMBL/GenBank/DDBJ databases">
        <title>Genomic and phenotypic characterization of three Burkholderia contaminans isolates recovered from different sources.</title>
        <authorList>
            <person name="Lopez De Volder A."/>
            <person name="Fan Y."/>
            <person name="Nunvar J."/>
            <person name="Herrera T."/>
            <person name="Timp W."/>
            <person name="Degrossi J."/>
        </authorList>
    </citation>
    <scope>NUCLEOTIDE SEQUENCE [LARGE SCALE GENOMIC DNA]</scope>
    <source>
        <strain evidence="2 3">LMG 23361</strain>
        <plasmid evidence="2 3">unnamed1</plasmid>
    </source>
</reference>
<organism evidence="1">
    <name type="scientific">Burkholderia contaminans</name>
    <dbReference type="NCBI Taxonomy" id="488447"/>
    <lineage>
        <taxon>Bacteria</taxon>
        <taxon>Pseudomonadati</taxon>
        <taxon>Pseudomonadota</taxon>
        <taxon>Betaproteobacteria</taxon>
        <taxon>Burkholderiales</taxon>
        <taxon>Burkholderiaceae</taxon>
        <taxon>Burkholderia</taxon>
        <taxon>Burkholderia cepacia complex</taxon>
    </lineage>
</organism>
<dbReference type="EMBL" id="AP018360">
    <property type="protein sequence ID" value="BBA45297.1"/>
    <property type="molecule type" value="Genomic_DNA"/>
</dbReference>
<reference evidence="1" key="1">
    <citation type="journal article" date="2016" name="Biosci. Biotechnol. Biochem.">
        <title>Bioconversion of AHX to AOH by resting cells of Burkholderia contaminans CH-1.</title>
        <authorList>
            <person name="Choi J.H."/>
            <person name="Kikuchi A."/>
            <person name="Pumkaeo P."/>
            <person name="Hirai H."/>
            <person name="Tokuyama S."/>
            <person name="Kawagishi H."/>
        </authorList>
    </citation>
    <scope>NUCLEOTIDE SEQUENCE</scope>
    <source>
        <strain evidence="1">CH-1</strain>
        <plasmid evidence="1">pBC453</plasmid>
    </source>
</reference>
<geneLocation type="plasmid" evidence="1">
    <name>pBC453</name>
</geneLocation>
<evidence type="ECO:0000313" key="1">
    <source>
        <dbReference type="EMBL" id="BBA45297.1"/>
    </source>
</evidence>
<evidence type="ECO:0000313" key="3">
    <source>
        <dbReference type="Proteomes" id="UP001220209"/>
    </source>
</evidence>
<dbReference type="OrthoDB" id="9133600at2"/>
<keyword evidence="1" id="KW-0614">Plasmid</keyword>
<sequence length="71" mass="7938">MSEQIDGLSAHVDRLAAANSLLREARDRITDKPWDDQTLLHARISEFLGLPVEYPDQVAQARASQGSDFED</sequence>
<evidence type="ECO:0000313" key="2">
    <source>
        <dbReference type="EMBL" id="WFN23564.1"/>
    </source>
</evidence>
<proteinExistence type="predicted"/>
<accession>A0A250LLA1</accession>
<reference evidence="1" key="2">
    <citation type="journal article" date="2017" name="Genome Announc.">
        <title>High-Quality Draft Genome Sequence of Burkholderia contaminans CH-1, a Gram-Negative Bacterium That Metabolizes 2-Azahypoxanthine, a Plant Growth-Regulating Compound.</title>
        <authorList>
            <person name="Choi J.-H."/>
            <person name="Sugiura H."/>
            <person name="Moriuchi R."/>
            <person name="Kawagishi H."/>
            <person name="Dohra H."/>
        </authorList>
    </citation>
    <scope>NUCLEOTIDE SEQUENCE</scope>
    <source>
        <strain evidence="1">CH-1</strain>
        <plasmid evidence="1">pBC453</plasmid>
    </source>
</reference>
<gene>
    <name evidence="1" type="ORF">BCCH1_78080</name>
    <name evidence="2" type="ORF">LXE91_39170</name>
</gene>
<geneLocation type="plasmid" evidence="2 3">
    <name>unnamed1</name>
</geneLocation>
<protein>
    <submittedName>
        <fullName evidence="1">Uncharacterized protein</fullName>
    </submittedName>
</protein>
<name>A0A250LLA1_9BURK</name>
<dbReference type="RefSeq" id="WP_046543968.1">
    <property type="nucleotide sequence ID" value="NZ_AP018360.1"/>
</dbReference>